<evidence type="ECO:0000313" key="2">
    <source>
        <dbReference type="Proteomes" id="UP000829398"/>
    </source>
</evidence>
<organism evidence="1 2">
    <name type="scientific">Citrus sinensis</name>
    <name type="common">Sweet orange</name>
    <name type="synonym">Citrus aurantium var. sinensis</name>
    <dbReference type="NCBI Taxonomy" id="2711"/>
    <lineage>
        <taxon>Eukaryota</taxon>
        <taxon>Viridiplantae</taxon>
        <taxon>Streptophyta</taxon>
        <taxon>Embryophyta</taxon>
        <taxon>Tracheophyta</taxon>
        <taxon>Spermatophyta</taxon>
        <taxon>Magnoliopsida</taxon>
        <taxon>eudicotyledons</taxon>
        <taxon>Gunneridae</taxon>
        <taxon>Pentapetalae</taxon>
        <taxon>rosids</taxon>
        <taxon>malvids</taxon>
        <taxon>Sapindales</taxon>
        <taxon>Rutaceae</taxon>
        <taxon>Aurantioideae</taxon>
        <taxon>Citrus</taxon>
    </lineage>
</organism>
<keyword evidence="2" id="KW-1185">Reference proteome</keyword>
<dbReference type="Proteomes" id="UP000829398">
    <property type="component" value="Chromosome 2"/>
</dbReference>
<proteinExistence type="predicted"/>
<reference evidence="2" key="1">
    <citation type="journal article" date="2023" name="Hortic. Res.">
        <title>A chromosome-level phased genome enabling allele-level studies in sweet orange: a case study on citrus Huanglongbing tolerance.</title>
        <authorList>
            <person name="Wu B."/>
            <person name="Yu Q."/>
            <person name="Deng Z."/>
            <person name="Duan Y."/>
            <person name="Luo F."/>
            <person name="Gmitter F. Jr."/>
        </authorList>
    </citation>
    <scope>NUCLEOTIDE SEQUENCE [LARGE SCALE GENOMIC DNA]</scope>
    <source>
        <strain evidence="2">cv. Valencia</strain>
    </source>
</reference>
<dbReference type="EMBL" id="CM039171">
    <property type="protein sequence ID" value="KAH9796696.1"/>
    <property type="molecule type" value="Genomic_DNA"/>
</dbReference>
<evidence type="ECO:0000313" key="1">
    <source>
        <dbReference type="EMBL" id="KAH9796696.1"/>
    </source>
</evidence>
<comment type="caution">
    <text evidence="1">The sequence shown here is derived from an EMBL/GenBank/DDBJ whole genome shotgun (WGS) entry which is preliminary data.</text>
</comment>
<accession>A0ACB8NEX5</accession>
<gene>
    <name evidence="1" type="ORF">KPL71_005621</name>
</gene>
<name>A0ACB8NEX5_CITSI</name>
<protein>
    <submittedName>
        <fullName evidence="1">Vesicle-associated protein 4-2</fullName>
    </submittedName>
</protein>
<sequence>MAIADRKSASDSKGWGFFKLPFRQSGNSSNTTSTSSSASHQHQNQSNQQVEGSKTHGSSSVSSVARSLLPKRRRLKLDPANKLYFPFFKFVELPENNEKPMYQKSRDKFKIISMKVKADVDYVPELFDEQKDQTAAEQILRVVFLNPERPEPALEKLKRQLADADAAVAARKKPPEDTGPRIIGEGLVIDEWVCYLKASELYI</sequence>